<evidence type="ECO:0000256" key="5">
    <source>
        <dbReference type="ARBA" id="ARBA00023049"/>
    </source>
</evidence>
<dbReference type="AlphaFoldDB" id="A0A6N8LNF2"/>
<dbReference type="Gene3D" id="3.40.140.10">
    <property type="entry name" value="Cytidine Deaminase, domain 2"/>
    <property type="match status" value="1"/>
</dbReference>
<dbReference type="EMBL" id="WSUT01000005">
    <property type="protein sequence ID" value="MWC42500.1"/>
    <property type="molecule type" value="Genomic_DNA"/>
</dbReference>
<dbReference type="InterPro" id="IPR037518">
    <property type="entry name" value="MPN"/>
</dbReference>
<dbReference type="Proteomes" id="UP000436801">
    <property type="component" value="Unassembled WGS sequence"/>
</dbReference>
<reference evidence="6 7" key="1">
    <citation type="submission" date="2019-12" db="EMBL/GenBank/DDBJ databases">
        <authorList>
            <person name="Zheng J."/>
        </authorList>
    </citation>
    <scope>NUCLEOTIDE SEQUENCE [LARGE SCALE GENOMIC DNA]</scope>
    <source>
        <strain evidence="6 7">DSM 27347</strain>
    </source>
</reference>
<evidence type="ECO:0000256" key="3">
    <source>
        <dbReference type="ARBA" id="ARBA00022801"/>
    </source>
</evidence>
<gene>
    <name evidence="6" type="ORF">GQR91_02355</name>
</gene>
<dbReference type="PANTHER" id="PTHR30471:SF3">
    <property type="entry name" value="UPF0758 PROTEIN YEES-RELATED"/>
    <property type="match status" value="1"/>
</dbReference>
<dbReference type="GO" id="GO:0046872">
    <property type="term" value="F:metal ion binding"/>
    <property type="evidence" value="ECO:0007669"/>
    <property type="project" value="UniProtKB-KW"/>
</dbReference>
<comment type="caution">
    <text evidence="6">The sequence shown here is derived from an EMBL/GenBank/DDBJ whole genome shotgun (WGS) entry which is preliminary data.</text>
</comment>
<evidence type="ECO:0000313" key="7">
    <source>
        <dbReference type="Proteomes" id="UP000436801"/>
    </source>
</evidence>
<proteinExistence type="predicted"/>
<dbReference type="Pfam" id="PF04002">
    <property type="entry name" value="RadC"/>
    <property type="match status" value="1"/>
</dbReference>
<evidence type="ECO:0000256" key="2">
    <source>
        <dbReference type="ARBA" id="ARBA00022723"/>
    </source>
</evidence>
<evidence type="ECO:0000256" key="4">
    <source>
        <dbReference type="ARBA" id="ARBA00022833"/>
    </source>
</evidence>
<dbReference type="PANTHER" id="PTHR30471">
    <property type="entry name" value="DNA REPAIR PROTEIN RADC"/>
    <property type="match status" value="1"/>
</dbReference>
<dbReference type="InterPro" id="IPR025657">
    <property type="entry name" value="RadC_JAB"/>
</dbReference>
<keyword evidence="4" id="KW-0862">Zinc</keyword>
<keyword evidence="1" id="KW-0645">Protease</keyword>
<sequence length="156" mass="16931">MALRVAARGALVHYGWACTCTALRVPARRGVPPLPRPAPPITAATLHRGLADARFELAAIGYFDPQWSLLALRHVAGHADGVHLPIRRIARDALLFGAAAVMLAHNHPDGDPRPSMADLRYTRRLATGLDTLGIRLAEHWIVTPTSVTSFRDEGLL</sequence>
<evidence type="ECO:0000313" key="6">
    <source>
        <dbReference type="EMBL" id="MWC42500.1"/>
    </source>
</evidence>
<keyword evidence="3" id="KW-0378">Hydrolase</keyword>
<evidence type="ECO:0000256" key="1">
    <source>
        <dbReference type="ARBA" id="ARBA00022670"/>
    </source>
</evidence>
<keyword evidence="2" id="KW-0479">Metal-binding</keyword>
<dbReference type="OrthoDB" id="152963at2"/>
<name>A0A6N8LNF2_9SPHN</name>
<dbReference type="PROSITE" id="PS50249">
    <property type="entry name" value="MPN"/>
    <property type="match status" value="1"/>
</dbReference>
<dbReference type="RefSeq" id="WP_160146724.1">
    <property type="nucleotide sequence ID" value="NZ_FNBI01000001.1"/>
</dbReference>
<protein>
    <submittedName>
        <fullName evidence="6">DNA repair protein</fullName>
    </submittedName>
</protein>
<dbReference type="InterPro" id="IPR001405">
    <property type="entry name" value="UPF0758"/>
</dbReference>
<dbReference type="GO" id="GO:0008237">
    <property type="term" value="F:metallopeptidase activity"/>
    <property type="evidence" value="ECO:0007669"/>
    <property type="project" value="UniProtKB-KW"/>
</dbReference>
<accession>A0A6N8LNF2</accession>
<keyword evidence="5" id="KW-0482">Metalloprotease</keyword>
<dbReference type="SUPFAM" id="SSF102712">
    <property type="entry name" value="JAB1/MPN domain"/>
    <property type="match status" value="1"/>
</dbReference>
<dbReference type="GO" id="GO:0006508">
    <property type="term" value="P:proteolysis"/>
    <property type="evidence" value="ECO:0007669"/>
    <property type="project" value="UniProtKB-KW"/>
</dbReference>
<organism evidence="6 7">
    <name type="scientific">Sphingomonas carotinifaciens</name>
    <dbReference type="NCBI Taxonomy" id="1166323"/>
    <lineage>
        <taxon>Bacteria</taxon>
        <taxon>Pseudomonadati</taxon>
        <taxon>Pseudomonadota</taxon>
        <taxon>Alphaproteobacteria</taxon>
        <taxon>Sphingomonadales</taxon>
        <taxon>Sphingomonadaceae</taxon>
        <taxon>Sphingomonas</taxon>
    </lineage>
</organism>